<dbReference type="Pfam" id="PF03067">
    <property type="entry name" value="LPMO_10"/>
    <property type="match status" value="1"/>
</dbReference>
<dbReference type="EMBL" id="JBFMVT010000002">
    <property type="protein sequence ID" value="MEW7312770.1"/>
    <property type="molecule type" value="Genomic_DNA"/>
</dbReference>
<feature type="domain" description="N-acetylglucosamine binding protein A" evidence="7">
    <location>
        <begin position="199"/>
        <end position="298"/>
    </location>
</feature>
<dbReference type="RefSeq" id="WP_367594956.1">
    <property type="nucleotide sequence ID" value="NZ_JBFMVT010000002.1"/>
</dbReference>
<dbReference type="PANTHER" id="PTHR34823:SF1">
    <property type="entry name" value="CHITIN-BINDING TYPE-4 DOMAIN-CONTAINING PROTEIN"/>
    <property type="match status" value="1"/>
</dbReference>
<dbReference type="CDD" id="cd21177">
    <property type="entry name" value="LPMO_AA10"/>
    <property type="match status" value="1"/>
</dbReference>
<dbReference type="Proteomes" id="UP001555342">
    <property type="component" value="Unassembled WGS sequence"/>
</dbReference>
<evidence type="ECO:0000313" key="8">
    <source>
        <dbReference type="EMBL" id="MEW7312770.1"/>
    </source>
</evidence>
<dbReference type="InterPro" id="IPR041029">
    <property type="entry name" value="GbpA_2"/>
</dbReference>
<keyword evidence="1" id="KW-0964">Secreted</keyword>
<feature type="region of interest" description="Disordered" evidence="4">
    <location>
        <begin position="54"/>
        <end position="76"/>
    </location>
</feature>
<evidence type="ECO:0000256" key="3">
    <source>
        <dbReference type="ARBA" id="ARBA00022729"/>
    </source>
</evidence>
<feature type="domain" description="Chitin-binding type-4" evidence="6">
    <location>
        <begin position="22"/>
        <end position="186"/>
    </location>
</feature>
<sequence length="472" mass="51639">MKLRNCVISSIILVSPIYSWAHGYISSPESRVYSCNLNHNSGCGSAQYEPQSLEATSGFPTSGPADGSLASAGHSNFSNMDEQTAGRWAKQPMSAGQHNFVWTHTAPHRTTNWRYYITKQDWSPNQPLSRAAFESKPFCQYEGNGQAPNATVTHSCNVPSRTGYQVIYGVWEIADTSNSFYQVIDVDFGGGSDVVVDQWSKQVGQIQPREDLNTGDKVIARLFNNTTELTSQNITWTVPNATQGKASNWGYNFASQINNTNNTLRAGVKDGAGNISPAYGDNNIYTAANSNLSRVEIEIQQQAPVNVNSFTLSNLNPNYDAARKTLNLKYDVAVKGSLDLTMSVFGSDNSQKAQQKASVTNKTVTYTLPVSNVSPGNYTLVVVAKDAAGTLSQQSQAFSLTDSAASGEYDYVFPQGLANYKAGTRVLQPKDKKVYQCRPLPYAGYCKQWSKSAFGYEPGYGFAWEQAWTLAK</sequence>
<dbReference type="Gene3D" id="3.30.70.2150">
    <property type="match status" value="1"/>
</dbReference>
<accession>A0ABV3NTF1</accession>
<evidence type="ECO:0000259" key="7">
    <source>
        <dbReference type="Pfam" id="PF18416"/>
    </source>
</evidence>
<dbReference type="InterPro" id="IPR014756">
    <property type="entry name" value="Ig_E-set"/>
</dbReference>
<dbReference type="Gene3D" id="2.70.50.50">
    <property type="entry name" value="chitin-binding protein cbp21"/>
    <property type="match status" value="1"/>
</dbReference>
<name>A0ABV3NTF1_9ENTR</name>
<keyword evidence="9" id="KW-1185">Reference proteome</keyword>
<evidence type="ECO:0000256" key="1">
    <source>
        <dbReference type="ARBA" id="ARBA00022525"/>
    </source>
</evidence>
<evidence type="ECO:0000259" key="6">
    <source>
        <dbReference type="Pfam" id="PF03067"/>
    </source>
</evidence>
<comment type="caution">
    <text evidence="8">The sequence shown here is derived from an EMBL/GenBank/DDBJ whole genome shotgun (WGS) entry which is preliminary data.</text>
</comment>
<protein>
    <submittedName>
        <fullName evidence="8">N-acetylglucosamine-binding protein GbpA</fullName>
    </submittedName>
</protein>
<dbReference type="Gene3D" id="2.60.40.2550">
    <property type="match status" value="1"/>
</dbReference>
<evidence type="ECO:0000256" key="2">
    <source>
        <dbReference type="ARBA" id="ARBA00022669"/>
    </source>
</evidence>
<dbReference type="Pfam" id="PF18416">
    <property type="entry name" value="GbpA_2"/>
    <property type="match status" value="1"/>
</dbReference>
<dbReference type="SUPFAM" id="SSF81296">
    <property type="entry name" value="E set domains"/>
    <property type="match status" value="1"/>
</dbReference>
<dbReference type="InterPro" id="IPR004302">
    <property type="entry name" value="Cellulose/chitin-bd_N"/>
</dbReference>
<keyword evidence="3 5" id="KW-0732">Signal</keyword>
<feature type="chain" id="PRO_5046908345" evidence="5">
    <location>
        <begin position="22"/>
        <end position="472"/>
    </location>
</feature>
<reference evidence="8 9" key="1">
    <citation type="submission" date="2024-07" db="EMBL/GenBank/DDBJ databases">
        <authorList>
            <person name="Wang L."/>
        </authorList>
    </citation>
    <scope>NUCLEOTIDE SEQUENCE [LARGE SCALE GENOMIC DNA]</scope>
    <source>
        <strain evidence="8 9">WL359</strain>
    </source>
</reference>
<gene>
    <name evidence="8" type="primary">gbpA</name>
    <name evidence="8" type="ORF">AB1E22_08620</name>
</gene>
<keyword evidence="2" id="KW-0147">Chitin-binding</keyword>
<evidence type="ECO:0000313" key="9">
    <source>
        <dbReference type="Proteomes" id="UP001555342"/>
    </source>
</evidence>
<dbReference type="InterPro" id="IPR051024">
    <property type="entry name" value="GlcNAc_Chitin_IntDeg"/>
</dbReference>
<organism evidence="8 9">
    <name type="scientific">Buttiauxella gaviniae</name>
    <dbReference type="NCBI Taxonomy" id="82990"/>
    <lineage>
        <taxon>Bacteria</taxon>
        <taxon>Pseudomonadati</taxon>
        <taxon>Pseudomonadota</taxon>
        <taxon>Gammaproteobacteria</taxon>
        <taxon>Enterobacterales</taxon>
        <taxon>Enterobacteriaceae</taxon>
        <taxon>Buttiauxella</taxon>
    </lineage>
</organism>
<feature type="signal peptide" evidence="5">
    <location>
        <begin position="1"/>
        <end position="21"/>
    </location>
</feature>
<evidence type="ECO:0000256" key="5">
    <source>
        <dbReference type="SAM" id="SignalP"/>
    </source>
</evidence>
<proteinExistence type="predicted"/>
<dbReference type="PANTHER" id="PTHR34823">
    <property type="entry name" value="GLCNAC-BINDING PROTEIN A"/>
    <property type="match status" value="1"/>
</dbReference>
<dbReference type="NCBIfam" id="NF009690">
    <property type="entry name" value="PRK13211.1"/>
    <property type="match status" value="1"/>
</dbReference>
<evidence type="ECO:0000256" key="4">
    <source>
        <dbReference type="SAM" id="MobiDB-lite"/>
    </source>
</evidence>